<evidence type="ECO:0000313" key="2">
    <source>
        <dbReference type="Proteomes" id="UP000000305"/>
    </source>
</evidence>
<sequence>MDLNFQINGVKLGKLAEFILNKEVLEVVAKEKVEVNVDSNQNIEIPSRYRSFRLLEDEDNSVTDTDRVRRNGSESLERQASIIRSPWGVEQRLRLTNEKIIASLEQQFIT</sequence>
<organism evidence="1 2">
    <name type="scientific">Daphnia pulex</name>
    <name type="common">Water flea</name>
    <dbReference type="NCBI Taxonomy" id="6669"/>
    <lineage>
        <taxon>Eukaryota</taxon>
        <taxon>Metazoa</taxon>
        <taxon>Ecdysozoa</taxon>
        <taxon>Arthropoda</taxon>
        <taxon>Crustacea</taxon>
        <taxon>Branchiopoda</taxon>
        <taxon>Diplostraca</taxon>
        <taxon>Cladocera</taxon>
        <taxon>Anomopoda</taxon>
        <taxon>Daphniidae</taxon>
        <taxon>Daphnia</taxon>
    </lineage>
</organism>
<protein>
    <submittedName>
        <fullName evidence="1">Uncharacterized protein</fullName>
    </submittedName>
</protein>
<dbReference type="InParanoid" id="E9HCZ4"/>
<accession>E9HCZ4</accession>
<dbReference type="AlphaFoldDB" id="E9HCZ4"/>
<dbReference type="EMBL" id="GL732622">
    <property type="protein sequence ID" value="EFX70387.1"/>
    <property type="molecule type" value="Genomic_DNA"/>
</dbReference>
<evidence type="ECO:0000313" key="1">
    <source>
        <dbReference type="EMBL" id="EFX70387.1"/>
    </source>
</evidence>
<name>E9HCZ4_DAPPU</name>
<dbReference type="Proteomes" id="UP000000305">
    <property type="component" value="Unassembled WGS sequence"/>
</dbReference>
<proteinExistence type="predicted"/>
<dbReference type="HOGENOM" id="CLU_173533_0_0_1"/>
<reference evidence="1 2" key="1">
    <citation type="journal article" date="2011" name="Science">
        <title>The ecoresponsive genome of Daphnia pulex.</title>
        <authorList>
            <person name="Colbourne J.K."/>
            <person name="Pfrender M.E."/>
            <person name="Gilbert D."/>
            <person name="Thomas W.K."/>
            <person name="Tucker A."/>
            <person name="Oakley T.H."/>
            <person name="Tokishita S."/>
            <person name="Aerts A."/>
            <person name="Arnold G.J."/>
            <person name="Basu M.K."/>
            <person name="Bauer D.J."/>
            <person name="Caceres C.E."/>
            <person name="Carmel L."/>
            <person name="Casola C."/>
            <person name="Choi J.H."/>
            <person name="Detter J.C."/>
            <person name="Dong Q."/>
            <person name="Dusheyko S."/>
            <person name="Eads B.D."/>
            <person name="Frohlich T."/>
            <person name="Geiler-Samerotte K.A."/>
            <person name="Gerlach D."/>
            <person name="Hatcher P."/>
            <person name="Jogdeo S."/>
            <person name="Krijgsveld J."/>
            <person name="Kriventseva E.V."/>
            <person name="Kultz D."/>
            <person name="Laforsch C."/>
            <person name="Lindquist E."/>
            <person name="Lopez J."/>
            <person name="Manak J.R."/>
            <person name="Muller J."/>
            <person name="Pangilinan J."/>
            <person name="Patwardhan R.P."/>
            <person name="Pitluck S."/>
            <person name="Pritham E.J."/>
            <person name="Rechtsteiner A."/>
            <person name="Rho M."/>
            <person name="Rogozin I.B."/>
            <person name="Sakarya O."/>
            <person name="Salamov A."/>
            <person name="Schaack S."/>
            <person name="Shapiro H."/>
            <person name="Shiga Y."/>
            <person name="Skalitzky C."/>
            <person name="Smith Z."/>
            <person name="Souvorov A."/>
            <person name="Sung W."/>
            <person name="Tang Z."/>
            <person name="Tsuchiya D."/>
            <person name="Tu H."/>
            <person name="Vos H."/>
            <person name="Wang M."/>
            <person name="Wolf Y.I."/>
            <person name="Yamagata H."/>
            <person name="Yamada T."/>
            <person name="Ye Y."/>
            <person name="Shaw J.R."/>
            <person name="Andrews J."/>
            <person name="Crease T.J."/>
            <person name="Tang H."/>
            <person name="Lucas S.M."/>
            <person name="Robertson H.M."/>
            <person name="Bork P."/>
            <person name="Koonin E.V."/>
            <person name="Zdobnov E.M."/>
            <person name="Grigoriev I.V."/>
            <person name="Lynch M."/>
            <person name="Boore J.L."/>
        </authorList>
    </citation>
    <scope>NUCLEOTIDE SEQUENCE [LARGE SCALE GENOMIC DNA]</scope>
</reference>
<dbReference type="KEGG" id="dpx:DAPPUDRAFT_328115"/>
<gene>
    <name evidence="1" type="ORF">DAPPUDRAFT_328115</name>
</gene>
<dbReference type="PhylomeDB" id="E9HCZ4"/>
<keyword evidence="2" id="KW-1185">Reference proteome</keyword>